<dbReference type="InterPro" id="IPR003762">
    <property type="entry name" value="Lara_isomerase"/>
</dbReference>
<evidence type="ECO:0000259" key="7">
    <source>
        <dbReference type="Pfam" id="PF02610"/>
    </source>
</evidence>
<comment type="pathway">
    <text evidence="6">Carbohydrate degradation; L-arabinose degradation via L-ribulose; D-xylulose 5-phosphate from L-arabinose (bacterial route): step 1/3.</text>
</comment>
<feature type="binding site" evidence="6">
    <location>
        <position position="326"/>
    </location>
    <ligand>
        <name>Mn(2+)</name>
        <dbReference type="ChEBI" id="CHEBI:29035"/>
    </ligand>
</feature>
<evidence type="ECO:0000313" key="10">
    <source>
        <dbReference type="EMBL" id="MBC5580922.1"/>
    </source>
</evidence>
<dbReference type="Pfam" id="PF02610">
    <property type="entry name" value="AraA_N"/>
    <property type="match status" value="1"/>
</dbReference>
<dbReference type="InterPro" id="IPR009015">
    <property type="entry name" value="Fucose_isomerase_N/cen_sf"/>
</dbReference>
<comment type="cofactor">
    <cofactor evidence="6">
        <name>Mn(2+)</name>
        <dbReference type="ChEBI" id="CHEBI:29035"/>
    </cofactor>
    <text evidence="6">Binds 1 Mn(2+) ion per subunit.</text>
</comment>
<comment type="function">
    <text evidence="6">Catalyzes the conversion of L-arabinose to L-ribulose.</text>
</comment>
<dbReference type="InterPro" id="IPR024664">
    <property type="entry name" value="Ara_Isoase_C"/>
</dbReference>
<dbReference type="InterPro" id="IPR055389">
    <property type="entry name" value="AraA_N"/>
</dbReference>
<accession>A0A923IEA2</accession>
<organism evidence="10 11">
    <name type="scientific">Anaerofilum hominis</name>
    <dbReference type="NCBI Taxonomy" id="2763016"/>
    <lineage>
        <taxon>Bacteria</taxon>
        <taxon>Bacillati</taxon>
        <taxon>Bacillota</taxon>
        <taxon>Clostridia</taxon>
        <taxon>Eubacteriales</taxon>
        <taxon>Oscillospiraceae</taxon>
        <taxon>Anaerofilum</taxon>
    </lineage>
</organism>
<feature type="binding site" evidence="6">
    <location>
        <position position="343"/>
    </location>
    <ligand>
        <name>Mn(2+)</name>
        <dbReference type="ChEBI" id="CHEBI:29035"/>
    </ligand>
</feature>
<evidence type="ECO:0000313" key="11">
    <source>
        <dbReference type="Proteomes" id="UP000659630"/>
    </source>
</evidence>
<feature type="domain" description="L-arabinose isomerase C-terminal" evidence="8">
    <location>
        <begin position="321"/>
        <end position="464"/>
    </location>
</feature>
<dbReference type="EC" id="5.3.1.4" evidence="6"/>
<feature type="binding site" evidence="6">
    <location>
        <position position="299"/>
    </location>
    <ligand>
        <name>Mn(2+)</name>
        <dbReference type="ChEBI" id="CHEBI:29035"/>
    </ligand>
</feature>
<proteinExistence type="inferred from homology"/>
<dbReference type="PIRSF" id="PIRSF001478">
    <property type="entry name" value="L-ara_isomerase"/>
    <property type="match status" value="1"/>
</dbReference>
<dbReference type="InterPro" id="IPR004216">
    <property type="entry name" value="Fuc/Ara_isomerase_C"/>
</dbReference>
<reference evidence="10" key="1">
    <citation type="submission" date="2020-08" db="EMBL/GenBank/DDBJ databases">
        <title>Genome public.</title>
        <authorList>
            <person name="Liu C."/>
            <person name="Sun Q."/>
        </authorList>
    </citation>
    <scope>NUCLEOTIDE SEQUENCE</scope>
    <source>
        <strain evidence="10">BX8</strain>
    </source>
</reference>
<name>A0A923IEA2_9FIRM</name>
<dbReference type="NCBIfam" id="NF002795">
    <property type="entry name" value="PRK02929.1"/>
    <property type="match status" value="1"/>
</dbReference>
<comment type="similarity">
    <text evidence="6">Belongs to the arabinose isomerase family.</text>
</comment>
<comment type="caution">
    <text evidence="10">The sequence shown here is derived from an EMBL/GenBank/DDBJ whole genome shotgun (WGS) entry which is preliminary data.</text>
</comment>
<dbReference type="Pfam" id="PF11762">
    <property type="entry name" value="Arabinose_Iso_C"/>
    <property type="match status" value="1"/>
</dbReference>
<dbReference type="GO" id="GO:0005829">
    <property type="term" value="C:cytosol"/>
    <property type="evidence" value="ECO:0007669"/>
    <property type="project" value="TreeGrafter"/>
</dbReference>
<evidence type="ECO:0000256" key="5">
    <source>
        <dbReference type="ARBA" id="ARBA00023277"/>
    </source>
</evidence>
<dbReference type="SUPFAM" id="SSF53743">
    <property type="entry name" value="FucI/AraA N-terminal and middle domains"/>
    <property type="match status" value="1"/>
</dbReference>
<keyword evidence="11" id="KW-1185">Reference proteome</keyword>
<comment type="catalytic activity">
    <reaction evidence="6">
        <text>beta-L-arabinopyranose = L-ribulose</text>
        <dbReference type="Rhea" id="RHEA:14821"/>
        <dbReference type="ChEBI" id="CHEBI:16880"/>
        <dbReference type="ChEBI" id="CHEBI:40886"/>
        <dbReference type="EC" id="5.3.1.4"/>
    </reaction>
</comment>
<evidence type="ECO:0000256" key="4">
    <source>
        <dbReference type="ARBA" id="ARBA00023235"/>
    </source>
</evidence>
<dbReference type="PANTHER" id="PTHR38464">
    <property type="entry name" value="L-ARABINOSE ISOMERASE"/>
    <property type="match status" value="1"/>
</dbReference>
<evidence type="ECO:0000259" key="9">
    <source>
        <dbReference type="Pfam" id="PF24856"/>
    </source>
</evidence>
<feature type="binding site" evidence="6">
    <location>
        <position position="442"/>
    </location>
    <ligand>
        <name>Mn(2+)</name>
        <dbReference type="ChEBI" id="CHEBI:29035"/>
    </ligand>
</feature>
<dbReference type="InterPro" id="IPR055390">
    <property type="entry name" value="AraA_central"/>
</dbReference>
<feature type="domain" description="L-arabinose isomerase central" evidence="9">
    <location>
        <begin position="176"/>
        <end position="317"/>
    </location>
</feature>
<dbReference type="Gene3D" id="3.40.50.10940">
    <property type="match status" value="1"/>
</dbReference>
<keyword evidence="2 6" id="KW-0054">Arabinose catabolism</keyword>
<dbReference type="GO" id="GO:0008733">
    <property type="term" value="F:L-arabinose isomerase activity"/>
    <property type="evidence" value="ECO:0007669"/>
    <property type="project" value="UniProtKB-UniRule"/>
</dbReference>
<dbReference type="EMBL" id="JACONZ010000002">
    <property type="protein sequence ID" value="MBC5580922.1"/>
    <property type="molecule type" value="Genomic_DNA"/>
</dbReference>
<dbReference type="SUPFAM" id="SSF50443">
    <property type="entry name" value="FucI/AraA C-terminal domain-like"/>
    <property type="match status" value="1"/>
</dbReference>
<dbReference type="GO" id="GO:0030145">
    <property type="term" value="F:manganese ion binding"/>
    <property type="evidence" value="ECO:0007669"/>
    <property type="project" value="UniProtKB-UniRule"/>
</dbReference>
<evidence type="ECO:0000256" key="1">
    <source>
        <dbReference type="ARBA" id="ARBA00022723"/>
    </source>
</evidence>
<protein>
    <recommendedName>
        <fullName evidence="6">L-arabinose isomerase</fullName>
        <ecNumber evidence="6">5.3.1.4</ecNumber>
    </recommendedName>
</protein>
<sequence>MSMKDYEFWFVVGSQFLYGPEVLETVAARAEEMTEKLNASGNLPCRLVYKVTAKTNKEISEVVRAANFDDRCAGIITWCHTFSPSKMWINGFTDLQKPCCHLATQYNREIPNEEIDMDFMNLNQAAHGDREHGFIAARLRMPRKVIAGYWQDKEVQDRLSRWMRAAVGVAFSKQLKVMRFGDNMREVAVTEGDKVEVQAKLGWQVNTWPVGQLVETMDAVTDQEIDALMETYRSLYDLATDDLETVRYQAREEIAMKKMMDAEGCRAFSNTFQDLYGMRQLPGLASQHLMAQGYGYGGEGDWKVAAMTSILKAMSEGQTGGTAFMEDYTYHLVKGQEYSLGAHMLEVCPSVAATRPRIEVHPLGIGDREPPARLVFEGHEGPAIVVSLIDMGGRLRLICQDIECVKPIMEMPNLPVARVMWKAYPDLTTGVECWITAGGAHHTVLSYDVTASQMRDWARMMEIEFVHITKGTTVEALEHDLFLSDLAWKLK</sequence>
<keyword evidence="3 6" id="KW-0464">Manganese</keyword>
<gene>
    <name evidence="6 10" type="primary">araA</name>
    <name evidence="10" type="ORF">H8S23_05345</name>
</gene>
<evidence type="ECO:0000256" key="2">
    <source>
        <dbReference type="ARBA" id="ARBA00022935"/>
    </source>
</evidence>
<keyword evidence="1 6" id="KW-0479">Metal-binding</keyword>
<evidence type="ECO:0000259" key="8">
    <source>
        <dbReference type="Pfam" id="PF11762"/>
    </source>
</evidence>
<feature type="domain" description="L-arabinose isomerase N-terminal" evidence="7">
    <location>
        <begin position="6"/>
        <end position="170"/>
    </location>
</feature>
<dbReference type="Pfam" id="PF24856">
    <property type="entry name" value="AraA_central"/>
    <property type="match status" value="1"/>
</dbReference>
<dbReference type="InterPro" id="IPR038583">
    <property type="entry name" value="AraA_N_sf"/>
</dbReference>
<dbReference type="PANTHER" id="PTHR38464:SF1">
    <property type="entry name" value="L-ARABINOSE ISOMERASE"/>
    <property type="match status" value="1"/>
</dbReference>
<dbReference type="GO" id="GO:0019569">
    <property type="term" value="P:L-arabinose catabolic process to D-xylulose 5-phosphate"/>
    <property type="evidence" value="ECO:0007669"/>
    <property type="project" value="UniProtKB-UniRule"/>
</dbReference>
<dbReference type="RefSeq" id="WP_186887298.1">
    <property type="nucleotide sequence ID" value="NZ_JACONZ010000002.1"/>
</dbReference>
<dbReference type="HAMAP" id="MF_00519">
    <property type="entry name" value="Arabinose_Isome"/>
    <property type="match status" value="1"/>
</dbReference>
<dbReference type="AlphaFoldDB" id="A0A923IEA2"/>
<evidence type="ECO:0000256" key="3">
    <source>
        <dbReference type="ARBA" id="ARBA00023211"/>
    </source>
</evidence>
<evidence type="ECO:0000256" key="6">
    <source>
        <dbReference type="HAMAP-Rule" id="MF_00519"/>
    </source>
</evidence>
<keyword evidence="5 6" id="KW-0119">Carbohydrate metabolism</keyword>
<keyword evidence="4 6" id="KW-0413">Isomerase</keyword>
<dbReference type="Proteomes" id="UP000659630">
    <property type="component" value="Unassembled WGS sequence"/>
</dbReference>